<name>A0A1M5TYM6_9GAMM</name>
<sequence length="155" mass="16988">MKTNTNSNTVAMKRNSILAQAGLDTNQAVLTFCQTNKIASLKELADHHGIAIQSASEALKDLGVEWKAVRAQLLKQGINFYERGITYPPELRAAIDQGTDGLARYFIKYGFRTYDQAAQACGICTTTLAGQLRRRQITAAALRTRIAELQTAQVA</sequence>
<reference evidence="1 2" key="1">
    <citation type="submission" date="2016-11" db="EMBL/GenBank/DDBJ databases">
        <authorList>
            <person name="Jaros S."/>
            <person name="Januszkiewicz K."/>
            <person name="Wedrychowicz H."/>
        </authorList>
    </citation>
    <scope>NUCLEOTIDE SEQUENCE [LARGE SCALE GENOMIC DNA]</scope>
    <source>
        <strain evidence="1 2">DSM 16917</strain>
    </source>
</reference>
<keyword evidence="2" id="KW-1185">Reference proteome</keyword>
<organism evidence="1 2">
    <name type="scientific">Ferrimonas marina</name>
    <dbReference type="NCBI Taxonomy" id="299255"/>
    <lineage>
        <taxon>Bacteria</taxon>
        <taxon>Pseudomonadati</taxon>
        <taxon>Pseudomonadota</taxon>
        <taxon>Gammaproteobacteria</taxon>
        <taxon>Alteromonadales</taxon>
        <taxon>Ferrimonadaceae</taxon>
        <taxon>Ferrimonas</taxon>
    </lineage>
</organism>
<dbReference type="Proteomes" id="UP000184268">
    <property type="component" value="Unassembled WGS sequence"/>
</dbReference>
<evidence type="ECO:0000313" key="1">
    <source>
        <dbReference type="EMBL" id="SHH55892.1"/>
    </source>
</evidence>
<gene>
    <name evidence="1" type="ORF">SAMN02745129_2334</name>
</gene>
<evidence type="ECO:0000313" key="2">
    <source>
        <dbReference type="Proteomes" id="UP000184268"/>
    </source>
</evidence>
<protein>
    <submittedName>
        <fullName evidence="1">Uncharacterized protein</fullName>
    </submittedName>
</protein>
<dbReference type="RefSeq" id="WP_067655809.1">
    <property type="nucleotide sequence ID" value="NZ_FQXG01000003.1"/>
</dbReference>
<dbReference type="EMBL" id="FQXG01000003">
    <property type="protein sequence ID" value="SHH55892.1"/>
    <property type="molecule type" value="Genomic_DNA"/>
</dbReference>
<dbReference type="AlphaFoldDB" id="A0A1M5TYM6"/>
<accession>A0A1M5TYM6</accession>
<proteinExistence type="predicted"/>
<dbReference type="STRING" id="299255.SAMN02745129_2334"/>